<reference evidence="2" key="1">
    <citation type="submission" date="2021-02" db="EMBL/GenBank/DDBJ databases">
        <title>First Annotated Genome of the Yellow-green Alga Tribonema minus.</title>
        <authorList>
            <person name="Mahan K.M."/>
        </authorList>
    </citation>
    <scope>NUCLEOTIDE SEQUENCE</scope>
    <source>
        <strain evidence="2">UTEX B ZZ1240</strain>
    </source>
</reference>
<dbReference type="PANTHER" id="PTHR36489:SF2">
    <property type="entry name" value="APPLE DOMAIN-CONTAINING PROTEIN"/>
    <property type="match status" value="1"/>
</dbReference>
<keyword evidence="3" id="KW-1185">Reference proteome</keyword>
<evidence type="ECO:0000256" key="1">
    <source>
        <dbReference type="SAM" id="MobiDB-lite"/>
    </source>
</evidence>
<protein>
    <submittedName>
        <fullName evidence="2">Uncharacterized protein</fullName>
    </submittedName>
</protein>
<dbReference type="EMBL" id="JAFCMP010000145">
    <property type="protein sequence ID" value="KAG5185016.1"/>
    <property type="molecule type" value="Genomic_DNA"/>
</dbReference>
<feature type="non-terminal residue" evidence="2">
    <location>
        <position position="1"/>
    </location>
</feature>
<proteinExistence type="predicted"/>
<dbReference type="PANTHER" id="PTHR36489">
    <property type="entry name" value="PROTEIN-COUPLED RECEPTOR GPR1, PUTATIVE-RELATED"/>
    <property type="match status" value="1"/>
</dbReference>
<feature type="region of interest" description="Disordered" evidence="1">
    <location>
        <begin position="128"/>
        <end position="244"/>
    </location>
</feature>
<evidence type="ECO:0000313" key="2">
    <source>
        <dbReference type="EMBL" id="KAG5185016.1"/>
    </source>
</evidence>
<comment type="caution">
    <text evidence="2">The sequence shown here is derived from an EMBL/GenBank/DDBJ whole genome shotgun (WGS) entry which is preliminary data.</text>
</comment>
<organism evidence="2 3">
    <name type="scientific">Tribonema minus</name>
    <dbReference type="NCBI Taxonomy" id="303371"/>
    <lineage>
        <taxon>Eukaryota</taxon>
        <taxon>Sar</taxon>
        <taxon>Stramenopiles</taxon>
        <taxon>Ochrophyta</taxon>
        <taxon>PX clade</taxon>
        <taxon>Xanthophyceae</taxon>
        <taxon>Tribonematales</taxon>
        <taxon>Tribonemataceae</taxon>
        <taxon>Tribonema</taxon>
    </lineage>
</organism>
<accession>A0A835Z0I3</accession>
<dbReference type="Proteomes" id="UP000664859">
    <property type="component" value="Unassembled WGS sequence"/>
</dbReference>
<dbReference type="AlphaFoldDB" id="A0A835Z0I3"/>
<gene>
    <name evidence="2" type="ORF">JKP88DRAFT_255194</name>
</gene>
<sequence>TRTAVTGSLVTYVSGNVFSCPAGTSGCDFSPPSSFKPSAGSSATQAECNQYSIVQGSPQVAKLVPFRFTALPTGFTSISSLQVKAGAAYCLCTSVKLNTNYFTAKSNKGTYYDLSGLTICGVRGTAQPSAAPDITSQPTTARPTSTPTSTPTAQPIANPTSTPTANPTTQPTASPTAAPTANPTSTPTANPTSTPTANPTSTPTATPTSTPTANPTSTPTANPTSTPTASPTRTPTAAGPTATPTINCSNLASKTCNTVVGTTPTTGTCYTTATAPNGTVGGPSADCGGVSRGFACYISSFSNGLCTGTPNGTCSCGKCGCYATFSGANCGFNNFQNPKPSGNIGNGGGCACEFNLQLLIHAPACFKKHWGFQMCSSEHWGFQTCSSECV</sequence>
<name>A0A835Z0I3_9STRA</name>
<evidence type="ECO:0000313" key="3">
    <source>
        <dbReference type="Proteomes" id="UP000664859"/>
    </source>
</evidence>
<feature type="compositionally biased region" description="Low complexity" evidence="1">
    <location>
        <begin position="135"/>
        <end position="244"/>
    </location>
</feature>